<reference evidence="5 6" key="1">
    <citation type="submission" date="2020-04" db="EMBL/GenBank/DDBJ databases">
        <title>Donghicola sp., a member of the Rhodobacteraceae family isolated from mangrove forest in Thailand.</title>
        <authorList>
            <person name="Charoenyingcharoen P."/>
            <person name="Yukphan P."/>
        </authorList>
    </citation>
    <scope>NUCLEOTIDE SEQUENCE [LARGE SCALE GENOMIC DNA]</scope>
    <source>
        <strain evidence="5 6">B5-SW-15</strain>
    </source>
</reference>
<evidence type="ECO:0000313" key="5">
    <source>
        <dbReference type="EMBL" id="NVO22651.1"/>
    </source>
</evidence>
<gene>
    <name evidence="5" type="ORF">HJ536_04710</name>
</gene>
<evidence type="ECO:0000313" key="6">
    <source>
        <dbReference type="Proteomes" id="UP000592216"/>
    </source>
</evidence>
<evidence type="ECO:0000256" key="4">
    <source>
        <dbReference type="PIRSR" id="PIRSR600760-2"/>
    </source>
</evidence>
<proteinExistence type="inferred from homology"/>
<dbReference type="SUPFAM" id="SSF56655">
    <property type="entry name" value="Carbohydrate phosphatase"/>
    <property type="match status" value="1"/>
</dbReference>
<dbReference type="PROSITE" id="PS00630">
    <property type="entry name" value="IMP_2"/>
    <property type="match status" value="1"/>
</dbReference>
<comment type="similarity">
    <text evidence="1">Belongs to the inositol monophosphatase superfamily.</text>
</comment>
<comment type="caution">
    <text evidence="5">The sequence shown here is derived from an EMBL/GenBank/DDBJ whole genome shotgun (WGS) entry which is preliminary data.</text>
</comment>
<dbReference type="AlphaFoldDB" id="A0A850Q9L4"/>
<dbReference type="GO" id="GO:0007165">
    <property type="term" value="P:signal transduction"/>
    <property type="evidence" value="ECO:0007669"/>
    <property type="project" value="TreeGrafter"/>
</dbReference>
<dbReference type="Gene3D" id="3.40.190.80">
    <property type="match status" value="1"/>
</dbReference>
<feature type="binding site" evidence="4">
    <location>
        <position position="98"/>
    </location>
    <ligand>
        <name>Mg(2+)</name>
        <dbReference type="ChEBI" id="CHEBI:18420"/>
        <label>1</label>
        <note>catalytic</note>
    </ligand>
</feature>
<sequence length="279" mass="30320">MTLTTTQIDALIAETRRVAKEEILPWYRKLDDSEIDTKAHAQDLVTKADKASERELTRVGRDILPGAVIVGEEAVSDGSVKLDVLKGADQALIIDPIDGTWNYANGINTFGVILAVVEKGETVFGLLYDPLGDDWVMAERGGGAVFGTPAGDVRPAKARAPRQINEMTGYWPPAIFNAEQRSRMYDFAKVIDRHSSLRCACHEHRLFAQGGADFLLTANLNPWDHAAGALIAREAGGYVRMLDGEAYAPTLTDGNLLIAPDADSWRALADPLRMAVFGA</sequence>
<protein>
    <submittedName>
        <fullName evidence="5">Inositol monophosphatase</fullName>
    </submittedName>
</protein>
<feature type="binding site" evidence="4">
    <location>
        <position position="72"/>
    </location>
    <ligand>
        <name>Mg(2+)</name>
        <dbReference type="ChEBI" id="CHEBI:18420"/>
        <label>1</label>
        <note>catalytic</note>
    </ligand>
</feature>
<feature type="binding site" evidence="4">
    <location>
        <position position="97"/>
    </location>
    <ligand>
        <name>Mg(2+)</name>
        <dbReference type="ChEBI" id="CHEBI:18420"/>
        <label>1</label>
        <note>catalytic</note>
    </ligand>
</feature>
<feature type="binding site" evidence="4">
    <location>
        <position position="95"/>
    </location>
    <ligand>
        <name>Mg(2+)</name>
        <dbReference type="ChEBI" id="CHEBI:18420"/>
        <label>1</label>
        <note>catalytic</note>
    </ligand>
</feature>
<organism evidence="5 6">
    <name type="scientific">Donghicola mangrovi</name>
    <dbReference type="NCBI Taxonomy" id="2729614"/>
    <lineage>
        <taxon>Bacteria</taxon>
        <taxon>Pseudomonadati</taxon>
        <taxon>Pseudomonadota</taxon>
        <taxon>Alphaproteobacteria</taxon>
        <taxon>Rhodobacterales</taxon>
        <taxon>Roseobacteraceae</taxon>
        <taxon>Donghicola</taxon>
    </lineage>
</organism>
<comment type="cofactor">
    <cofactor evidence="4">
        <name>Mg(2+)</name>
        <dbReference type="ChEBI" id="CHEBI:18420"/>
    </cofactor>
</comment>
<evidence type="ECO:0000256" key="1">
    <source>
        <dbReference type="ARBA" id="ARBA00009759"/>
    </source>
</evidence>
<dbReference type="GO" id="GO:0046854">
    <property type="term" value="P:phosphatidylinositol phosphate biosynthetic process"/>
    <property type="evidence" value="ECO:0007669"/>
    <property type="project" value="InterPro"/>
</dbReference>
<dbReference type="Pfam" id="PF00459">
    <property type="entry name" value="Inositol_P"/>
    <property type="match status" value="1"/>
</dbReference>
<keyword evidence="2 4" id="KW-0479">Metal-binding</keyword>
<dbReference type="PANTHER" id="PTHR20854:SF4">
    <property type="entry name" value="INOSITOL-1-MONOPHOSPHATASE-RELATED"/>
    <property type="match status" value="1"/>
</dbReference>
<evidence type="ECO:0000256" key="3">
    <source>
        <dbReference type="ARBA" id="ARBA00022842"/>
    </source>
</evidence>
<dbReference type="PANTHER" id="PTHR20854">
    <property type="entry name" value="INOSITOL MONOPHOSPHATASE"/>
    <property type="match status" value="1"/>
</dbReference>
<dbReference type="EMBL" id="JABCJE010000002">
    <property type="protein sequence ID" value="NVO22651.1"/>
    <property type="molecule type" value="Genomic_DNA"/>
</dbReference>
<dbReference type="GO" id="GO:0046872">
    <property type="term" value="F:metal ion binding"/>
    <property type="evidence" value="ECO:0007669"/>
    <property type="project" value="UniProtKB-KW"/>
</dbReference>
<dbReference type="RefSeq" id="WP_177156864.1">
    <property type="nucleotide sequence ID" value="NZ_JABCJE010000002.1"/>
</dbReference>
<name>A0A850Q9L4_9RHOB</name>
<dbReference type="GO" id="GO:0008934">
    <property type="term" value="F:inositol monophosphate 1-phosphatase activity"/>
    <property type="evidence" value="ECO:0007669"/>
    <property type="project" value="TreeGrafter"/>
</dbReference>
<evidence type="ECO:0000256" key="2">
    <source>
        <dbReference type="ARBA" id="ARBA00022723"/>
    </source>
</evidence>
<dbReference type="Proteomes" id="UP000592216">
    <property type="component" value="Unassembled WGS sequence"/>
</dbReference>
<dbReference type="Gene3D" id="3.30.540.10">
    <property type="entry name" value="Fructose-1,6-Bisphosphatase, subunit A, domain 1"/>
    <property type="match status" value="1"/>
</dbReference>
<dbReference type="InterPro" id="IPR000760">
    <property type="entry name" value="Inositol_monophosphatase-like"/>
</dbReference>
<dbReference type="InterPro" id="IPR020550">
    <property type="entry name" value="Inositol_monophosphatase_CS"/>
</dbReference>
<feature type="binding site" evidence="4">
    <location>
        <position position="224"/>
    </location>
    <ligand>
        <name>Mg(2+)</name>
        <dbReference type="ChEBI" id="CHEBI:18420"/>
        <label>1</label>
        <note>catalytic</note>
    </ligand>
</feature>
<accession>A0A850Q9L4</accession>
<keyword evidence="3 4" id="KW-0460">Magnesium</keyword>
<dbReference type="PRINTS" id="PR00377">
    <property type="entry name" value="IMPHPHTASES"/>
</dbReference>
<dbReference type="GO" id="GO:0006020">
    <property type="term" value="P:inositol metabolic process"/>
    <property type="evidence" value="ECO:0007669"/>
    <property type="project" value="TreeGrafter"/>
</dbReference>